<name>A0AAV1B3X3_VICFA</name>
<dbReference type="InterPro" id="IPR048538">
    <property type="entry name" value="Rrn7_cyclin_C"/>
</dbReference>
<evidence type="ECO:0000256" key="7">
    <source>
        <dbReference type="ARBA" id="ARBA00023125"/>
    </source>
</evidence>
<feature type="domain" description="Rrn7/TAF1B C-terminal cyclin" evidence="11">
    <location>
        <begin position="282"/>
        <end position="380"/>
    </location>
</feature>
<evidence type="ECO:0000256" key="5">
    <source>
        <dbReference type="ARBA" id="ARBA00022833"/>
    </source>
</evidence>
<keyword evidence="5" id="KW-0862">Zinc</keyword>
<keyword evidence="13" id="KW-1185">Reference proteome</keyword>
<organism evidence="12 13">
    <name type="scientific">Vicia faba</name>
    <name type="common">Broad bean</name>
    <name type="synonym">Faba vulgaris</name>
    <dbReference type="NCBI Taxonomy" id="3906"/>
    <lineage>
        <taxon>Eukaryota</taxon>
        <taxon>Viridiplantae</taxon>
        <taxon>Streptophyta</taxon>
        <taxon>Embryophyta</taxon>
        <taxon>Tracheophyta</taxon>
        <taxon>Spermatophyta</taxon>
        <taxon>Magnoliopsida</taxon>
        <taxon>eudicotyledons</taxon>
        <taxon>Gunneridae</taxon>
        <taxon>Pentapetalae</taxon>
        <taxon>rosids</taxon>
        <taxon>fabids</taxon>
        <taxon>Fabales</taxon>
        <taxon>Fabaceae</taxon>
        <taxon>Papilionoideae</taxon>
        <taxon>50 kb inversion clade</taxon>
        <taxon>NPAAA clade</taxon>
        <taxon>Hologalegina</taxon>
        <taxon>IRL clade</taxon>
        <taxon>Fabeae</taxon>
        <taxon>Vicia</taxon>
    </lineage>
</organism>
<evidence type="ECO:0000256" key="3">
    <source>
        <dbReference type="ARBA" id="ARBA00022723"/>
    </source>
</evidence>
<evidence type="ECO:0000256" key="6">
    <source>
        <dbReference type="ARBA" id="ARBA00023015"/>
    </source>
</evidence>
<feature type="region of interest" description="Disordered" evidence="10">
    <location>
        <begin position="457"/>
        <end position="499"/>
    </location>
</feature>
<dbReference type="Proteomes" id="UP001157006">
    <property type="component" value="Chromosome 6"/>
</dbReference>
<evidence type="ECO:0000256" key="2">
    <source>
        <dbReference type="ARBA" id="ARBA00006899"/>
    </source>
</evidence>
<dbReference type="PANTHER" id="PTHR31576:SF2">
    <property type="entry name" value="TATA BOX-BINDING PROTEIN-ASSOCIATED FACTOR RNA POLYMERASE I SUBUNIT B"/>
    <property type="match status" value="1"/>
</dbReference>
<comment type="subcellular location">
    <subcellularLocation>
        <location evidence="1">Nucleus</location>
        <location evidence="1">Nucleolus</location>
    </subcellularLocation>
</comment>
<keyword evidence="3" id="KW-0479">Metal-binding</keyword>
<dbReference type="GO" id="GO:0001164">
    <property type="term" value="F:RNA polymerase I core promoter sequence-specific DNA binding"/>
    <property type="evidence" value="ECO:0007669"/>
    <property type="project" value="InterPro"/>
</dbReference>
<evidence type="ECO:0000313" key="13">
    <source>
        <dbReference type="Proteomes" id="UP001157006"/>
    </source>
</evidence>
<dbReference type="PANTHER" id="PTHR31576">
    <property type="entry name" value="TATA BOX-BINDING PROTEIN-ASSOCIATED FACTOR RNA POLYMERASE I SUBUNIT B"/>
    <property type="match status" value="1"/>
</dbReference>
<dbReference type="GO" id="GO:0070860">
    <property type="term" value="C:RNA polymerase I core factor complex"/>
    <property type="evidence" value="ECO:0007669"/>
    <property type="project" value="InterPro"/>
</dbReference>
<dbReference type="GO" id="GO:0042790">
    <property type="term" value="P:nucleolar large rRNA transcription by RNA polymerase I"/>
    <property type="evidence" value="ECO:0007669"/>
    <property type="project" value="TreeGrafter"/>
</dbReference>
<evidence type="ECO:0000256" key="8">
    <source>
        <dbReference type="ARBA" id="ARBA00023163"/>
    </source>
</evidence>
<keyword evidence="7" id="KW-0238">DNA-binding</keyword>
<evidence type="ECO:0000313" key="12">
    <source>
        <dbReference type="EMBL" id="CAI8616883.1"/>
    </source>
</evidence>
<feature type="compositionally biased region" description="Polar residues" evidence="10">
    <location>
        <begin position="461"/>
        <end position="478"/>
    </location>
</feature>
<keyword evidence="4" id="KW-0863">Zinc-finger</keyword>
<keyword evidence="6" id="KW-0805">Transcription regulation</keyword>
<feature type="compositionally biased region" description="Basic and acidic residues" evidence="10">
    <location>
        <begin position="481"/>
        <end position="499"/>
    </location>
</feature>
<dbReference type="AlphaFoldDB" id="A0AAV1B3X3"/>
<dbReference type="InterPro" id="IPR033599">
    <property type="entry name" value="TAF1B/Rrn7"/>
</dbReference>
<evidence type="ECO:0000259" key="11">
    <source>
        <dbReference type="Pfam" id="PF20645"/>
    </source>
</evidence>
<proteinExistence type="inferred from homology"/>
<evidence type="ECO:0000256" key="9">
    <source>
        <dbReference type="ARBA" id="ARBA00023242"/>
    </source>
</evidence>
<accession>A0AAV1B3X3</accession>
<dbReference type="Pfam" id="PF20645">
    <property type="entry name" value="Rrn7_cyclin_C"/>
    <property type="match status" value="1"/>
</dbReference>
<dbReference type="EMBL" id="OX451741">
    <property type="protein sequence ID" value="CAI8616883.1"/>
    <property type="molecule type" value="Genomic_DNA"/>
</dbReference>
<sequence>MDGFRVVTCQSCNFVGEPFESDGFFFCSSCGEKNHDAFDNGAEEEEAFGTAGGIYLPSHQRRASAHSEAIDVPPISQYDPLSQSNLLSSLGLIEVKQENVDLSHSHFSSSTPADFGGSNVPSSEDYHNEIRLRYVFGLQIMIELQCEALVKEFKVTPLICSLVGPIWLRFVAKTGVFDEDWANKVLHDSEMQKEGDPEDYNSRGKYRSEPHNMYGQRAVFLWFREAIMPSDIIKWAREGKLPYLSAFVKIEERFKSPSIACPISSSYMFRPKRALSVHKLESYASSIAQFIGLELPPVNFYALAYRYLEKLSLPVEKILPYACRIYEWSMPPDLWLSLSKDYFRLPTHVCVVSVLVVAIRILYNINGYGEWEKSLSHNGSAKYSAKNPAKHRKHDLDCAELLQHLHAIYNEIADTSDYSKDLPAYLKYCKDVVFAGVEPSYEEKNVIENLWEHYQNEENTKSSQPGEQDNSFNSTGSRNEGCVKETSKNEKDRECFNEPSHDNGGCVADDLPGSLSYDNSSKSLPDREAIIRQLKLDMEENRFCYVTPNVKPTKLDYVHYVRKKDKGALSYVAHADYYILLRAFARVAYDNDIRILHIGVLSLERRLVWLEKKIGQCLHLKPPNSSCQYCTLRPTENGSDDGSEHKT</sequence>
<gene>
    <name evidence="12" type="ORF">VFH_VI050000</name>
</gene>
<dbReference type="GO" id="GO:0008270">
    <property type="term" value="F:zinc ion binding"/>
    <property type="evidence" value="ECO:0007669"/>
    <property type="project" value="UniProtKB-KW"/>
</dbReference>
<evidence type="ECO:0000256" key="10">
    <source>
        <dbReference type="SAM" id="MobiDB-lite"/>
    </source>
</evidence>
<keyword evidence="9" id="KW-0539">Nucleus</keyword>
<protein>
    <recommendedName>
        <fullName evidence="11">Rrn7/TAF1B C-terminal cyclin domain-containing protein</fullName>
    </recommendedName>
</protein>
<evidence type="ECO:0000256" key="1">
    <source>
        <dbReference type="ARBA" id="ARBA00004604"/>
    </source>
</evidence>
<comment type="similarity">
    <text evidence="2">Belongs to the RRN7/TAF1B family.</text>
</comment>
<evidence type="ECO:0000256" key="4">
    <source>
        <dbReference type="ARBA" id="ARBA00022771"/>
    </source>
</evidence>
<keyword evidence="8" id="KW-0804">Transcription</keyword>
<reference evidence="12 13" key="1">
    <citation type="submission" date="2023-01" db="EMBL/GenBank/DDBJ databases">
        <authorList>
            <person name="Kreplak J."/>
        </authorList>
    </citation>
    <scope>NUCLEOTIDE SEQUENCE [LARGE SCALE GENOMIC DNA]</scope>
</reference>